<keyword evidence="1 5" id="KW-0699">rRNA-binding</keyword>
<reference evidence="7 8" key="1">
    <citation type="submission" date="2016-10" db="EMBL/GenBank/DDBJ databases">
        <authorList>
            <person name="Varghese N."/>
            <person name="Submissions S."/>
        </authorList>
    </citation>
    <scope>NUCLEOTIDE SEQUENCE [LARGE SCALE GENOMIC DNA]</scope>
    <source>
        <strain evidence="7 8">DSM 1361</strain>
    </source>
</reference>
<keyword evidence="4 5" id="KW-0687">Ribonucleoprotein</keyword>
<dbReference type="HAMAP" id="MF_01336">
    <property type="entry name" value="Ribosomal_bL25"/>
    <property type="match status" value="1"/>
</dbReference>
<comment type="similarity">
    <text evidence="5">Belongs to the bacterial ribosomal protein bL25 family.</text>
</comment>
<dbReference type="FunFam" id="2.40.240.10:FF:000002">
    <property type="entry name" value="50S ribosomal protein L25"/>
    <property type="match status" value="1"/>
</dbReference>
<dbReference type="InterPro" id="IPR020055">
    <property type="entry name" value="Ribosomal_bL25_short"/>
</dbReference>
<dbReference type="RefSeq" id="WP_031579367.1">
    <property type="nucleotide sequence ID" value="NZ_FOXF01000015.1"/>
</dbReference>
<comment type="subunit">
    <text evidence="5">Part of the 50S ribosomal subunit; part of the 5S rRNA/L5/L18/L25 subcomplex. Contacts the 5S rRNA. Binds to the 5S rRNA independently of L5 and L18.</text>
</comment>
<dbReference type="GO" id="GO:0022625">
    <property type="term" value="C:cytosolic large ribosomal subunit"/>
    <property type="evidence" value="ECO:0007669"/>
    <property type="project" value="TreeGrafter"/>
</dbReference>
<dbReference type="CDD" id="cd00495">
    <property type="entry name" value="Ribosomal_L25_TL5_CTC"/>
    <property type="match status" value="1"/>
</dbReference>
<evidence type="ECO:0000259" key="6">
    <source>
        <dbReference type="Pfam" id="PF01386"/>
    </source>
</evidence>
<dbReference type="OrthoDB" id="9806411at2"/>
<evidence type="ECO:0000256" key="1">
    <source>
        <dbReference type="ARBA" id="ARBA00022730"/>
    </source>
</evidence>
<dbReference type="GO" id="GO:0008097">
    <property type="term" value="F:5S rRNA binding"/>
    <property type="evidence" value="ECO:0007669"/>
    <property type="project" value="InterPro"/>
</dbReference>
<comment type="function">
    <text evidence="5">This is one of the proteins that binds to the 5S RNA in the ribosome where it forms part of the central protuberance.</text>
</comment>
<evidence type="ECO:0000256" key="2">
    <source>
        <dbReference type="ARBA" id="ARBA00022884"/>
    </source>
</evidence>
<dbReference type="NCBIfam" id="NF004612">
    <property type="entry name" value="PRK05943.1"/>
    <property type="match status" value="1"/>
</dbReference>
<dbReference type="Pfam" id="PF01386">
    <property type="entry name" value="Ribosomal_L25p"/>
    <property type="match status" value="1"/>
</dbReference>
<keyword evidence="2 5" id="KW-0694">RNA-binding</keyword>
<evidence type="ECO:0000256" key="5">
    <source>
        <dbReference type="HAMAP-Rule" id="MF_01336"/>
    </source>
</evidence>
<proteinExistence type="inferred from homology"/>
<organism evidence="7 8">
    <name type="scientific">Ruminobacter amylophilus</name>
    <dbReference type="NCBI Taxonomy" id="867"/>
    <lineage>
        <taxon>Bacteria</taxon>
        <taxon>Pseudomonadati</taxon>
        <taxon>Pseudomonadota</taxon>
        <taxon>Gammaproteobacteria</taxon>
        <taxon>Aeromonadales</taxon>
        <taxon>Succinivibrionaceae</taxon>
        <taxon>Ruminobacter</taxon>
    </lineage>
</organism>
<accession>A0A662ZGS8</accession>
<dbReference type="SUPFAM" id="SSF50715">
    <property type="entry name" value="Ribosomal protein L25-like"/>
    <property type="match status" value="1"/>
</dbReference>
<name>A0A662ZGS8_9GAMM</name>
<keyword evidence="3 5" id="KW-0689">Ribosomal protein</keyword>
<dbReference type="PANTHER" id="PTHR33284:SF1">
    <property type="entry name" value="RIBOSOMAL PROTEIN L25_GLN-TRNA SYNTHETASE, ANTI-CODON-BINDING DOMAIN-CONTAINING PROTEIN"/>
    <property type="match status" value="1"/>
</dbReference>
<protein>
    <recommendedName>
        <fullName evidence="5">Large ribosomal subunit protein bL25</fullName>
    </recommendedName>
</protein>
<dbReference type="Proteomes" id="UP000243745">
    <property type="component" value="Unassembled WGS sequence"/>
</dbReference>
<evidence type="ECO:0000313" key="8">
    <source>
        <dbReference type="Proteomes" id="UP000243745"/>
    </source>
</evidence>
<sequence>MAYKFDAQIRNDFGKGASRRLRRNNLLPVIVYGGDKEPVALSLDNAKLFTAQQNKSFYEDSIVLAVAGGEEIAVKPVAIQRHPVNGTLIHIDFMRV</sequence>
<evidence type="ECO:0000256" key="4">
    <source>
        <dbReference type="ARBA" id="ARBA00023274"/>
    </source>
</evidence>
<dbReference type="InterPro" id="IPR020930">
    <property type="entry name" value="Ribosomal_uL5_bac-type"/>
</dbReference>
<dbReference type="AlphaFoldDB" id="A0A662ZGS8"/>
<dbReference type="InterPro" id="IPR020056">
    <property type="entry name" value="Rbsml_bL25/Gln-tRNA_synth_N"/>
</dbReference>
<dbReference type="GO" id="GO:0003735">
    <property type="term" value="F:structural constituent of ribosome"/>
    <property type="evidence" value="ECO:0007669"/>
    <property type="project" value="InterPro"/>
</dbReference>
<evidence type="ECO:0000313" key="7">
    <source>
        <dbReference type="EMBL" id="SFP31823.1"/>
    </source>
</evidence>
<evidence type="ECO:0000256" key="3">
    <source>
        <dbReference type="ARBA" id="ARBA00022980"/>
    </source>
</evidence>
<dbReference type="InterPro" id="IPR029751">
    <property type="entry name" value="Ribosomal_L25_dom"/>
</dbReference>
<dbReference type="Gene3D" id="2.40.240.10">
    <property type="entry name" value="Ribosomal Protein L25, Chain P"/>
    <property type="match status" value="1"/>
</dbReference>
<feature type="domain" description="Large ribosomal subunit protein bL25 L25" evidence="6">
    <location>
        <begin position="7"/>
        <end position="93"/>
    </location>
</feature>
<dbReference type="PANTHER" id="PTHR33284">
    <property type="entry name" value="RIBOSOMAL PROTEIN L25/GLN-TRNA SYNTHETASE, ANTI-CODON-BINDING DOMAIN-CONTAINING PROTEIN"/>
    <property type="match status" value="1"/>
</dbReference>
<dbReference type="InterPro" id="IPR011035">
    <property type="entry name" value="Ribosomal_bL25/Gln-tRNA_synth"/>
</dbReference>
<dbReference type="EMBL" id="FOXF01000015">
    <property type="protein sequence ID" value="SFP31823.1"/>
    <property type="molecule type" value="Genomic_DNA"/>
</dbReference>
<gene>
    <name evidence="5" type="primary">rplY</name>
    <name evidence="7" type="ORF">SAMN02910344_01069</name>
</gene>
<dbReference type="GO" id="GO:0006412">
    <property type="term" value="P:translation"/>
    <property type="evidence" value="ECO:0007669"/>
    <property type="project" value="UniProtKB-UniRule"/>
</dbReference>
<keyword evidence="8" id="KW-1185">Reference proteome</keyword>